<dbReference type="PROSITE" id="PS50404">
    <property type="entry name" value="GST_NTER"/>
    <property type="match status" value="1"/>
</dbReference>
<dbReference type="PANTHER" id="PTHR44051:SF21">
    <property type="entry name" value="GLUTATHIONE S-TRANSFERASE FAMILY PROTEIN"/>
    <property type="match status" value="1"/>
</dbReference>
<dbReference type="InterPro" id="IPR036249">
    <property type="entry name" value="Thioredoxin-like_sf"/>
</dbReference>
<name>A0A2D2B0J8_9CAUL</name>
<dbReference type="PANTHER" id="PTHR44051">
    <property type="entry name" value="GLUTATHIONE S-TRANSFERASE-RELATED"/>
    <property type="match status" value="1"/>
</dbReference>
<reference evidence="4 5" key="1">
    <citation type="submission" date="2017-10" db="EMBL/GenBank/DDBJ databases">
        <title>Genome sequence of Caulobacter mirabilis FWC38.</title>
        <authorList>
            <person name="Fiebig A."/>
            <person name="Crosson S."/>
        </authorList>
    </citation>
    <scope>NUCLEOTIDE SEQUENCE [LARGE SCALE GENOMIC DNA]</scope>
    <source>
        <strain evidence="4 5">FWC 38</strain>
    </source>
</reference>
<dbReference type="InterPro" id="IPR004046">
    <property type="entry name" value="GST_C"/>
</dbReference>
<protein>
    <submittedName>
        <fullName evidence="4">Glutathione S-transferase</fullName>
    </submittedName>
</protein>
<dbReference type="InterPro" id="IPR004045">
    <property type="entry name" value="Glutathione_S-Trfase_N"/>
</dbReference>
<evidence type="ECO:0000259" key="3">
    <source>
        <dbReference type="PROSITE" id="PS50405"/>
    </source>
</evidence>
<dbReference type="PROSITE" id="PS50405">
    <property type="entry name" value="GST_CTER"/>
    <property type="match status" value="1"/>
</dbReference>
<dbReference type="SUPFAM" id="SSF52833">
    <property type="entry name" value="Thioredoxin-like"/>
    <property type="match status" value="1"/>
</dbReference>
<evidence type="ECO:0000259" key="2">
    <source>
        <dbReference type="PROSITE" id="PS50404"/>
    </source>
</evidence>
<keyword evidence="5" id="KW-1185">Reference proteome</keyword>
<dbReference type="Pfam" id="PF00043">
    <property type="entry name" value="GST_C"/>
    <property type="match status" value="1"/>
</dbReference>
<dbReference type="GO" id="GO:0016740">
    <property type="term" value="F:transferase activity"/>
    <property type="evidence" value="ECO:0007669"/>
    <property type="project" value="UniProtKB-KW"/>
</dbReference>
<dbReference type="Pfam" id="PF02798">
    <property type="entry name" value="GST_N"/>
    <property type="match status" value="1"/>
</dbReference>
<dbReference type="SUPFAM" id="SSF47616">
    <property type="entry name" value="GST C-terminal domain-like"/>
    <property type="match status" value="1"/>
</dbReference>
<dbReference type="OrthoDB" id="7583243at2"/>
<dbReference type="Proteomes" id="UP000228945">
    <property type="component" value="Chromosome"/>
</dbReference>
<gene>
    <name evidence="4" type="ORF">CSW64_15875</name>
</gene>
<accession>A0A2D2B0J8</accession>
<sequence>MYRLYASQATASLVVHWMLIELGVPFEVEMLDFDDRAQKSETYLKLNPDGVVPTLIVDGAPVRETGAILMLLAERHPEAGFAPPAGSRDRAEWLEWMVWLANGPMAAYRLWFYDGDLPGLDRAALQAKLESYWTKADARLAGRAFLVGDRATTADLQLAMLARWSRNMPRPATAWPNLKAYVDRMRARPGLKDVHAREGVTDWIND</sequence>
<dbReference type="Gene3D" id="3.40.30.10">
    <property type="entry name" value="Glutaredoxin"/>
    <property type="match status" value="1"/>
</dbReference>
<dbReference type="Gene3D" id="1.20.1050.10">
    <property type="match status" value="1"/>
</dbReference>
<dbReference type="AlphaFoldDB" id="A0A2D2B0J8"/>
<dbReference type="SFLD" id="SFLDG01150">
    <property type="entry name" value="Main.1:_Beta-like"/>
    <property type="match status" value="1"/>
</dbReference>
<dbReference type="CDD" id="cd03188">
    <property type="entry name" value="GST_C_Beta"/>
    <property type="match status" value="1"/>
</dbReference>
<evidence type="ECO:0000313" key="4">
    <source>
        <dbReference type="EMBL" id="ATQ43766.1"/>
    </source>
</evidence>
<proteinExistence type="inferred from homology"/>
<dbReference type="RefSeq" id="WP_099623015.1">
    <property type="nucleotide sequence ID" value="NZ_CP024201.1"/>
</dbReference>
<dbReference type="SFLD" id="SFLDS00019">
    <property type="entry name" value="Glutathione_Transferase_(cytos"/>
    <property type="match status" value="1"/>
</dbReference>
<comment type="similarity">
    <text evidence="1">Belongs to the GST superfamily.</text>
</comment>
<dbReference type="KEGG" id="cmb:CSW64_15875"/>
<dbReference type="EMBL" id="CP024201">
    <property type="protein sequence ID" value="ATQ43766.1"/>
    <property type="molecule type" value="Genomic_DNA"/>
</dbReference>
<dbReference type="CDD" id="cd03057">
    <property type="entry name" value="GST_N_Beta"/>
    <property type="match status" value="1"/>
</dbReference>
<dbReference type="SFLD" id="SFLDG00358">
    <property type="entry name" value="Main_(cytGST)"/>
    <property type="match status" value="1"/>
</dbReference>
<organism evidence="4 5">
    <name type="scientific">Caulobacter mirabilis</name>
    <dbReference type="NCBI Taxonomy" id="69666"/>
    <lineage>
        <taxon>Bacteria</taxon>
        <taxon>Pseudomonadati</taxon>
        <taxon>Pseudomonadota</taxon>
        <taxon>Alphaproteobacteria</taxon>
        <taxon>Caulobacterales</taxon>
        <taxon>Caulobacteraceae</taxon>
        <taxon>Caulobacter</taxon>
    </lineage>
</organism>
<evidence type="ECO:0000256" key="1">
    <source>
        <dbReference type="RuleBase" id="RU003494"/>
    </source>
</evidence>
<dbReference type="InterPro" id="IPR040079">
    <property type="entry name" value="Glutathione_S-Trfase"/>
</dbReference>
<keyword evidence="4" id="KW-0808">Transferase</keyword>
<evidence type="ECO:0000313" key="5">
    <source>
        <dbReference type="Proteomes" id="UP000228945"/>
    </source>
</evidence>
<feature type="domain" description="GST C-terminal" evidence="3">
    <location>
        <begin position="86"/>
        <end position="203"/>
    </location>
</feature>
<dbReference type="InterPro" id="IPR036282">
    <property type="entry name" value="Glutathione-S-Trfase_C_sf"/>
</dbReference>
<feature type="domain" description="GST N-terminal" evidence="2">
    <location>
        <begin position="1"/>
        <end position="80"/>
    </location>
</feature>
<dbReference type="InterPro" id="IPR010987">
    <property type="entry name" value="Glutathione-S-Trfase_C-like"/>
</dbReference>